<accession>A0A915JMW8</accession>
<reference evidence="2" key="1">
    <citation type="submission" date="2022-11" db="UniProtKB">
        <authorList>
            <consortium name="WormBaseParasite"/>
        </authorList>
    </citation>
    <scope>IDENTIFICATION</scope>
</reference>
<dbReference type="WBParaSite" id="nRc.2.0.1.t27432-RA">
    <property type="protein sequence ID" value="nRc.2.0.1.t27432-RA"/>
    <property type="gene ID" value="nRc.2.0.1.g27432"/>
</dbReference>
<sequence length="67" mass="7546">MIDENEQGSVQNIVLGYVLEFEGLRKSLFGLARKQFSSSLLDNVSCANPYTVFTILGNFQTKLLKKM</sequence>
<evidence type="ECO:0000313" key="1">
    <source>
        <dbReference type="Proteomes" id="UP000887565"/>
    </source>
</evidence>
<proteinExistence type="predicted"/>
<evidence type="ECO:0000313" key="2">
    <source>
        <dbReference type="WBParaSite" id="nRc.2.0.1.t27432-RA"/>
    </source>
</evidence>
<protein>
    <submittedName>
        <fullName evidence="2">Uncharacterized protein</fullName>
    </submittedName>
</protein>
<name>A0A915JMW8_ROMCU</name>
<keyword evidence="1" id="KW-1185">Reference proteome</keyword>
<dbReference type="AlphaFoldDB" id="A0A915JMW8"/>
<dbReference type="Proteomes" id="UP000887565">
    <property type="component" value="Unplaced"/>
</dbReference>
<organism evidence="1 2">
    <name type="scientific">Romanomermis culicivorax</name>
    <name type="common">Nematode worm</name>
    <dbReference type="NCBI Taxonomy" id="13658"/>
    <lineage>
        <taxon>Eukaryota</taxon>
        <taxon>Metazoa</taxon>
        <taxon>Ecdysozoa</taxon>
        <taxon>Nematoda</taxon>
        <taxon>Enoplea</taxon>
        <taxon>Dorylaimia</taxon>
        <taxon>Mermithida</taxon>
        <taxon>Mermithoidea</taxon>
        <taxon>Mermithidae</taxon>
        <taxon>Romanomermis</taxon>
    </lineage>
</organism>